<dbReference type="GO" id="GO:0043190">
    <property type="term" value="C:ATP-binding cassette (ABC) transporter complex"/>
    <property type="evidence" value="ECO:0007669"/>
    <property type="project" value="InterPro"/>
</dbReference>
<dbReference type="SUPFAM" id="SSF53850">
    <property type="entry name" value="Periplasmic binding protein-like II"/>
    <property type="match status" value="1"/>
</dbReference>
<feature type="domain" description="Solute-binding protein family 5" evidence="5">
    <location>
        <begin position="80"/>
        <end position="446"/>
    </location>
</feature>
<dbReference type="STRING" id="1415166.NONO_c30390"/>
<comment type="similarity">
    <text evidence="1">Belongs to the bacterial solute-binding protein 5 family.</text>
</comment>
<evidence type="ECO:0000256" key="2">
    <source>
        <dbReference type="ARBA" id="ARBA00022448"/>
    </source>
</evidence>
<dbReference type="Proteomes" id="UP000019150">
    <property type="component" value="Chromosome"/>
</dbReference>
<dbReference type="PIRSF" id="PIRSF002741">
    <property type="entry name" value="MppA"/>
    <property type="match status" value="1"/>
</dbReference>
<dbReference type="PATRIC" id="fig|1415166.3.peg.3115"/>
<keyword evidence="3 4" id="KW-0732">Signal</keyword>
<dbReference type="Gene3D" id="3.40.190.10">
    <property type="entry name" value="Periplasmic binding protein-like II"/>
    <property type="match status" value="1"/>
</dbReference>
<dbReference type="GO" id="GO:1904680">
    <property type="term" value="F:peptide transmembrane transporter activity"/>
    <property type="evidence" value="ECO:0007669"/>
    <property type="project" value="TreeGrafter"/>
</dbReference>
<dbReference type="HOGENOM" id="CLU_017028_7_3_11"/>
<dbReference type="GO" id="GO:0042597">
    <property type="term" value="C:periplasmic space"/>
    <property type="evidence" value="ECO:0007669"/>
    <property type="project" value="UniProtKB-ARBA"/>
</dbReference>
<dbReference type="RefSeq" id="WP_158436228.1">
    <property type="nucleotide sequence ID" value="NZ_CP006850.1"/>
</dbReference>
<evidence type="ECO:0000313" key="6">
    <source>
        <dbReference type="EMBL" id="AHH17826.1"/>
    </source>
</evidence>
<protein>
    <submittedName>
        <fullName evidence="6">Putative ABC transporter, substrate-binding protein</fullName>
    </submittedName>
</protein>
<evidence type="ECO:0000313" key="7">
    <source>
        <dbReference type="Proteomes" id="UP000019150"/>
    </source>
</evidence>
<dbReference type="PANTHER" id="PTHR30290">
    <property type="entry name" value="PERIPLASMIC BINDING COMPONENT OF ABC TRANSPORTER"/>
    <property type="match status" value="1"/>
</dbReference>
<dbReference type="InterPro" id="IPR039424">
    <property type="entry name" value="SBP_5"/>
</dbReference>
<dbReference type="EMBL" id="CP006850">
    <property type="protein sequence ID" value="AHH17826.1"/>
    <property type="molecule type" value="Genomic_DNA"/>
</dbReference>
<sequence length="540" mass="60107">MRTRTTGSGRAWAALLLIAAVLAGCAQQQSARRDDGNGLTVLLAQLRGSWQQQETSDWYSGQVWNQIVDTLLYRDTDGSVKPYLAQSWDVSPDGRHYYFHLRHGVTFSDGTPFDARIAAENLTLLGLGDKKRGIPRNSNIPQSFHSATPIGDDTVDVTLDTPGNGLPEALTGLATGMLARSTIEGTLRYQSDLTHVVGTGPYTVESVDPEKQVVLHRRADYDWPRAGAPHTGPAPIEKLTFDALKEDSLRVDALKAGQADVIHYVEPTEETRLADAGYRLLYSKYLGAVYGLQLRASADYVDDVRVRQAVQHGIDRQELLNTLYDHNWEPAHSIFQDNVDGTLDLSSEFAYDPAQAGRLLDEAGWTGRDRDGYRTRDGHRLSLFVYPSVYITTSRTELQLVAQQLRRLGIELQIRGTDFNSYNSQTVSPKLPVYEIHWSMYSFTSLQSWWGSKKQNVFRAGDPHLDDLLGGIVAASSPQQLRPLLAELQHLLIEQAYFIPLHQIYETFASAPYVHGLDATGLGRLVFYDATLDGNRGSRS</sequence>
<evidence type="ECO:0000259" key="5">
    <source>
        <dbReference type="Pfam" id="PF00496"/>
    </source>
</evidence>
<organism evidence="6 7">
    <name type="scientific">Nocardia nova SH22a</name>
    <dbReference type="NCBI Taxonomy" id="1415166"/>
    <lineage>
        <taxon>Bacteria</taxon>
        <taxon>Bacillati</taxon>
        <taxon>Actinomycetota</taxon>
        <taxon>Actinomycetes</taxon>
        <taxon>Mycobacteriales</taxon>
        <taxon>Nocardiaceae</taxon>
        <taxon>Nocardia</taxon>
    </lineage>
</organism>
<accession>W5TKR5</accession>
<dbReference type="PANTHER" id="PTHR30290:SF9">
    <property type="entry name" value="OLIGOPEPTIDE-BINDING PROTEIN APPA"/>
    <property type="match status" value="1"/>
</dbReference>
<dbReference type="PROSITE" id="PS51257">
    <property type="entry name" value="PROKAR_LIPOPROTEIN"/>
    <property type="match status" value="1"/>
</dbReference>
<reference evidence="6 7" key="1">
    <citation type="journal article" date="2014" name="Appl. Environ. Microbiol.">
        <title>Insights into the Microbial Degradation of Rubber and Gutta-Percha by Analysis of the Complete Genome of Nocardia nova SH22a.</title>
        <authorList>
            <person name="Luo Q."/>
            <person name="Hiessl S."/>
            <person name="Poehlein A."/>
            <person name="Daniel R."/>
            <person name="Steinbuchel A."/>
        </authorList>
    </citation>
    <scope>NUCLEOTIDE SEQUENCE [LARGE SCALE GENOMIC DNA]</scope>
    <source>
        <strain evidence="6">SH22a</strain>
    </source>
</reference>
<keyword evidence="7" id="KW-1185">Reference proteome</keyword>
<feature type="chain" id="PRO_5038892693" evidence="4">
    <location>
        <begin position="27"/>
        <end position="540"/>
    </location>
</feature>
<dbReference type="InterPro" id="IPR000914">
    <property type="entry name" value="SBP_5_dom"/>
</dbReference>
<keyword evidence="2" id="KW-0813">Transport</keyword>
<dbReference type="eggNOG" id="COG0747">
    <property type="taxonomic scope" value="Bacteria"/>
</dbReference>
<dbReference type="AlphaFoldDB" id="W5TKR5"/>
<dbReference type="Gene3D" id="3.10.105.10">
    <property type="entry name" value="Dipeptide-binding Protein, Domain 3"/>
    <property type="match status" value="1"/>
</dbReference>
<evidence type="ECO:0000256" key="3">
    <source>
        <dbReference type="ARBA" id="ARBA00022729"/>
    </source>
</evidence>
<gene>
    <name evidence="6" type="ORF">NONO_c30390</name>
</gene>
<dbReference type="KEGG" id="nno:NONO_c30390"/>
<dbReference type="Pfam" id="PF00496">
    <property type="entry name" value="SBP_bac_5"/>
    <property type="match status" value="1"/>
</dbReference>
<name>W5TKR5_9NOCA</name>
<proteinExistence type="inferred from homology"/>
<evidence type="ECO:0000256" key="1">
    <source>
        <dbReference type="ARBA" id="ARBA00005695"/>
    </source>
</evidence>
<dbReference type="OrthoDB" id="9046151at2"/>
<dbReference type="InterPro" id="IPR030678">
    <property type="entry name" value="Peptide/Ni-bd"/>
</dbReference>
<feature type="signal peptide" evidence="4">
    <location>
        <begin position="1"/>
        <end position="26"/>
    </location>
</feature>
<dbReference type="GO" id="GO:0015833">
    <property type="term" value="P:peptide transport"/>
    <property type="evidence" value="ECO:0007669"/>
    <property type="project" value="TreeGrafter"/>
</dbReference>
<evidence type="ECO:0000256" key="4">
    <source>
        <dbReference type="SAM" id="SignalP"/>
    </source>
</evidence>